<comment type="caution">
    <text evidence="1">The sequence shown here is derived from an EMBL/GenBank/DDBJ whole genome shotgun (WGS) entry which is preliminary data.</text>
</comment>
<proteinExistence type="predicted"/>
<accession>A0A3E1Y1W2</accession>
<dbReference type="EMBL" id="QPMM01000020">
    <property type="protein sequence ID" value="RFS18680.1"/>
    <property type="molecule type" value="Genomic_DNA"/>
</dbReference>
<gene>
    <name evidence="1" type="ORF">DVR12_26915</name>
</gene>
<dbReference type="AlphaFoldDB" id="A0A3E1Y1W2"/>
<protein>
    <submittedName>
        <fullName evidence="1">Uncharacterized protein</fullName>
    </submittedName>
</protein>
<name>A0A3E1Y1W2_9BACT</name>
<dbReference type="OrthoDB" id="1494206at2"/>
<organism evidence="1 2">
    <name type="scientific">Chitinophaga silvatica</name>
    <dbReference type="NCBI Taxonomy" id="2282649"/>
    <lineage>
        <taxon>Bacteria</taxon>
        <taxon>Pseudomonadati</taxon>
        <taxon>Bacteroidota</taxon>
        <taxon>Chitinophagia</taxon>
        <taxon>Chitinophagales</taxon>
        <taxon>Chitinophagaceae</taxon>
        <taxon>Chitinophaga</taxon>
    </lineage>
</organism>
<keyword evidence="2" id="KW-1185">Reference proteome</keyword>
<evidence type="ECO:0000313" key="1">
    <source>
        <dbReference type="EMBL" id="RFS18680.1"/>
    </source>
</evidence>
<dbReference type="Proteomes" id="UP000260644">
    <property type="component" value="Unassembled WGS sequence"/>
</dbReference>
<evidence type="ECO:0000313" key="2">
    <source>
        <dbReference type="Proteomes" id="UP000260644"/>
    </source>
</evidence>
<dbReference type="RefSeq" id="WP_116978917.1">
    <property type="nucleotide sequence ID" value="NZ_QPMM01000020.1"/>
</dbReference>
<reference evidence="1 2" key="1">
    <citation type="submission" date="2018-07" db="EMBL/GenBank/DDBJ databases">
        <title>Chitinophaga K2CV101002-2 sp. nov., isolated from a monsoon evergreen broad-leaved forest soil.</title>
        <authorList>
            <person name="Lv Y."/>
        </authorList>
    </citation>
    <scope>NUCLEOTIDE SEQUENCE [LARGE SCALE GENOMIC DNA]</scope>
    <source>
        <strain evidence="1 2">GDMCC 1.1288</strain>
    </source>
</reference>
<sequence>MYRQIKNNKKVFVYDTFYGALNPAMFVSKERDTIKLIETVFSSEALRSNIGGDVDGIGWVTYSRCIKRMPKFSPNLVHETKNNGHLFYLANWHSYDYSLINELRSLKKRIR</sequence>